<evidence type="ECO:0000313" key="7">
    <source>
        <dbReference type="EMBL" id="PWK81830.1"/>
    </source>
</evidence>
<evidence type="ECO:0000256" key="2">
    <source>
        <dbReference type="ARBA" id="ARBA00007375"/>
    </source>
</evidence>
<keyword evidence="4 6" id="KW-1133">Transmembrane helix</keyword>
<comment type="subcellular location">
    <subcellularLocation>
        <location evidence="1">Membrane</location>
        <topology evidence="1">Multi-pass membrane protein</topology>
    </subcellularLocation>
</comment>
<proteinExistence type="inferred from homology"/>
<feature type="transmembrane region" description="Helical" evidence="6">
    <location>
        <begin position="99"/>
        <end position="117"/>
    </location>
</feature>
<feature type="transmembrane region" description="Helical" evidence="6">
    <location>
        <begin position="187"/>
        <end position="206"/>
    </location>
</feature>
<dbReference type="Pfam" id="PF07947">
    <property type="entry name" value="YhhN"/>
    <property type="match status" value="1"/>
</dbReference>
<dbReference type="RefSeq" id="WP_109724770.1">
    <property type="nucleotide sequence ID" value="NZ_MSZV01000071.1"/>
</dbReference>
<dbReference type="AlphaFoldDB" id="A0A316I3E9"/>
<reference evidence="7 8" key="1">
    <citation type="submission" date="2018-05" db="EMBL/GenBank/DDBJ databases">
        <title>Genomic Encyclopedia of Type Strains, Phase IV (KMG-IV): sequencing the most valuable type-strain genomes for metagenomic binning, comparative biology and taxonomic classification.</title>
        <authorList>
            <person name="Goeker M."/>
        </authorList>
    </citation>
    <scope>NUCLEOTIDE SEQUENCE [LARGE SCALE GENOMIC DNA]</scope>
    <source>
        <strain evidence="7 8">DSM 14263</strain>
    </source>
</reference>
<sequence>MASVPQPLSLPTPRPAFAFAAALAAGAAIAGAVLAAPAAADGWRVLHWIGKPLATLLLLGLAWRTGWPLSWRYRRRVCAGLLCALAGDVLLMLPGDFFVPGLVAFLLGHLCFLAAWLDDSRLAARPAALLGCLAAAAALVALLWPGLAPALRLPVIVYAAVLATMAGQALGRAAWHAAQRDALAAPARWAALGGLLFMASDSLLAWDRFRAPLPLAPLWILGTYYPALWAIARSVARSARTGDA</sequence>
<feature type="transmembrane region" description="Helical" evidence="6">
    <location>
        <begin position="129"/>
        <end position="147"/>
    </location>
</feature>
<evidence type="ECO:0000256" key="3">
    <source>
        <dbReference type="ARBA" id="ARBA00022692"/>
    </source>
</evidence>
<feature type="transmembrane region" description="Helical" evidence="6">
    <location>
        <begin position="218"/>
        <end position="236"/>
    </location>
</feature>
<dbReference type="InterPro" id="IPR012506">
    <property type="entry name" value="TMEM86B-like"/>
</dbReference>
<comment type="similarity">
    <text evidence="2">Belongs to the TMEM86 family.</text>
</comment>
<evidence type="ECO:0000256" key="1">
    <source>
        <dbReference type="ARBA" id="ARBA00004141"/>
    </source>
</evidence>
<dbReference type="GO" id="GO:0016787">
    <property type="term" value="F:hydrolase activity"/>
    <property type="evidence" value="ECO:0007669"/>
    <property type="project" value="TreeGrafter"/>
</dbReference>
<name>A0A316I3E9_9GAMM</name>
<dbReference type="PANTHER" id="PTHR31885:SF6">
    <property type="entry name" value="GH04784P"/>
    <property type="match status" value="1"/>
</dbReference>
<protein>
    <submittedName>
        <fullName evidence="7">Putative membrane protein YhhN</fullName>
    </submittedName>
</protein>
<feature type="transmembrane region" description="Helical" evidence="6">
    <location>
        <begin position="153"/>
        <end position="175"/>
    </location>
</feature>
<organism evidence="7 8">
    <name type="scientific">Fulvimonas soli</name>
    <dbReference type="NCBI Taxonomy" id="155197"/>
    <lineage>
        <taxon>Bacteria</taxon>
        <taxon>Pseudomonadati</taxon>
        <taxon>Pseudomonadota</taxon>
        <taxon>Gammaproteobacteria</taxon>
        <taxon>Lysobacterales</taxon>
        <taxon>Rhodanobacteraceae</taxon>
        <taxon>Fulvimonas</taxon>
    </lineage>
</organism>
<feature type="transmembrane region" description="Helical" evidence="6">
    <location>
        <begin position="45"/>
        <end position="63"/>
    </location>
</feature>
<evidence type="ECO:0000256" key="4">
    <source>
        <dbReference type="ARBA" id="ARBA00022989"/>
    </source>
</evidence>
<evidence type="ECO:0000313" key="8">
    <source>
        <dbReference type="Proteomes" id="UP000245812"/>
    </source>
</evidence>
<dbReference type="PANTHER" id="PTHR31885">
    <property type="entry name" value="GH04784P"/>
    <property type="match status" value="1"/>
</dbReference>
<dbReference type="GO" id="GO:0016020">
    <property type="term" value="C:membrane"/>
    <property type="evidence" value="ECO:0007669"/>
    <property type="project" value="UniProtKB-SubCell"/>
</dbReference>
<comment type="caution">
    <text evidence="7">The sequence shown here is derived from an EMBL/GenBank/DDBJ whole genome shotgun (WGS) entry which is preliminary data.</text>
</comment>
<keyword evidence="3 6" id="KW-0812">Transmembrane</keyword>
<keyword evidence="8" id="KW-1185">Reference proteome</keyword>
<dbReference type="EMBL" id="QGHC01000019">
    <property type="protein sequence ID" value="PWK81830.1"/>
    <property type="molecule type" value="Genomic_DNA"/>
</dbReference>
<accession>A0A316I3E9</accession>
<dbReference type="Proteomes" id="UP000245812">
    <property type="component" value="Unassembled WGS sequence"/>
</dbReference>
<evidence type="ECO:0000256" key="6">
    <source>
        <dbReference type="SAM" id="Phobius"/>
    </source>
</evidence>
<dbReference type="OrthoDB" id="5592477at2"/>
<gene>
    <name evidence="7" type="ORF">C7456_11911</name>
</gene>
<evidence type="ECO:0000256" key="5">
    <source>
        <dbReference type="ARBA" id="ARBA00023136"/>
    </source>
</evidence>
<keyword evidence="5 6" id="KW-0472">Membrane</keyword>